<proteinExistence type="inferred from homology"/>
<dbReference type="AlphaFoldDB" id="A0A2J6QQ06"/>
<gene>
    <name evidence="7" type="ORF">NA56DRAFT_675574</name>
</gene>
<dbReference type="PANTHER" id="PTHR48208">
    <property type="entry name" value="CENTROMERE PROTEIN I"/>
    <property type="match status" value="1"/>
</dbReference>
<comment type="similarity">
    <text evidence="3">Belongs to the CENP-I/CTF3 family.</text>
</comment>
<sequence length="722" mass="80819">MPSEREDDIAALISDLENAAKIPAKLRVSKVSRLVDTVGLKAYEEGVPNVSLSRLVDLITLPSELDQASRGSLVRSLYPASKVPDAIVIKIVGGLGHGQSKPTHSIQCALLKWLVMVYDVLDNQKVLSQLYGFLFNLLDTVAIRPQLCHVLSLITRRKHVRPFRIQMLMELTCQAGNEAPLVGLMRVYKDYFPDIIVGDVASGRASVFTVWLSSWHSEWLLIDQHPDSEWRQRLGEIQEAHFQKTQDGLPPEKRTFRVTRKGVNGSVRSFGSIIPEVHTSHAQESSITLEEIEDVHEFVRKLEKIEPPNQLVAAINDPLLQKFLQLRSSDTYSKRIDRWLLAFFEDQLEDSSLSPTKIFGMLEAVLGYTRYTKTLPPACLTYLKSMIDSWNGIAGREVVLDLLTYIPLGSFEDLYSSTFQPLEEVVLEDGTVESKVALLEFYRNLLDQWTATLLSQSDPPGDASSAVTSLVSHANNLALTIVQTSLNVNILSTILQFYETTASLVSLPTLRSTVRVTIPPTELIYTLQFTDSLSTISRLCAILALYKRAFEIAMSPKPIESSASNQVSYSKEYVNHFNGFLMDVCNCLWRSRAFNSSDPNALACLMAPAVTQLLSKYVTSVDTSMSLATLFSFSFSPVFCLLAISYVRELEDRVEDEIDLRHPGPPTSKSLLQLEKDGGLKLPWPDYKLGVLHYMENKGVNGVGELMYNTMKHLMTARENKA</sequence>
<dbReference type="PANTHER" id="PTHR48208:SF2">
    <property type="entry name" value="CENTROMERE PROTEIN I"/>
    <property type="match status" value="1"/>
</dbReference>
<evidence type="ECO:0000313" key="8">
    <source>
        <dbReference type="Proteomes" id="UP000235672"/>
    </source>
</evidence>
<dbReference type="GO" id="GO:0000070">
    <property type="term" value="P:mitotic sister chromatid segregation"/>
    <property type="evidence" value="ECO:0007669"/>
    <property type="project" value="TreeGrafter"/>
</dbReference>
<keyword evidence="8" id="KW-1185">Reference proteome</keyword>
<evidence type="ECO:0000256" key="3">
    <source>
        <dbReference type="ARBA" id="ARBA00005470"/>
    </source>
</evidence>
<dbReference type="STRING" id="1745343.A0A2J6QQ06"/>
<comment type="subcellular location">
    <subcellularLocation>
        <location evidence="2">Chromosome</location>
        <location evidence="2">Centromere</location>
    </subcellularLocation>
    <subcellularLocation>
        <location evidence="1">Nucleus</location>
    </subcellularLocation>
</comment>
<evidence type="ECO:0000256" key="2">
    <source>
        <dbReference type="ARBA" id="ARBA00004584"/>
    </source>
</evidence>
<dbReference type="Pfam" id="PF07778">
    <property type="entry name" value="CENP-I"/>
    <property type="match status" value="1"/>
</dbReference>
<dbReference type="GO" id="GO:0005634">
    <property type="term" value="C:nucleus"/>
    <property type="evidence" value="ECO:0007669"/>
    <property type="project" value="UniProtKB-SubCell"/>
</dbReference>
<evidence type="ECO:0000313" key="7">
    <source>
        <dbReference type="EMBL" id="PMD28339.1"/>
    </source>
</evidence>
<evidence type="ECO:0000256" key="5">
    <source>
        <dbReference type="ARBA" id="ARBA00023242"/>
    </source>
</evidence>
<protein>
    <submittedName>
        <fullName evidence="7">Mis6-domain-containing protein</fullName>
    </submittedName>
</protein>
<dbReference type="GO" id="GO:0034080">
    <property type="term" value="P:CENP-A containing chromatin assembly"/>
    <property type="evidence" value="ECO:0007669"/>
    <property type="project" value="TreeGrafter"/>
</dbReference>
<evidence type="ECO:0000256" key="6">
    <source>
        <dbReference type="ARBA" id="ARBA00023328"/>
    </source>
</evidence>
<reference evidence="7 8" key="1">
    <citation type="submission" date="2016-05" db="EMBL/GenBank/DDBJ databases">
        <title>A degradative enzymes factory behind the ericoid mycorrhizal symbiosis.</title>
        <authorList>
            <consortium name="DOE Joint Genome Institute"/>
            <person name="Martino E."/>
            <person name="Morin E."/>
            <person name="Grelet G."/>
            <person name="Kuo A."/>
            <person name="Kohler A."/>
            <person name="Daghino S."/>
            <person name="Barry K."/>
            <person name="Choi C."/>
            <person name="Cichocki N."/>
            <person name="Clum A."/>
            <person name="Copeland A."/>
            <person name="Hainaut M."/>
            <person name="Haridas S."/>
            <person name="Labutti K."/>
            <person name="Lindquist E."/>
            <person name="Lipzen A."/>
            <person name="Khouja H.-R."/>
            <person name="Murat C."/>
            <person name="Ohm R."/>
            <person name="Olson A."/>
            <person name="Spatafora J."/>
            <person name="Veneault-Fourrey C."/>
            <person name="Henrissat B."/>
            <person name="Grigoriev I."/>
            <person name="Martin F."/>
            <person name="Perotto S."/>
        </authorList>
    </citation>
    <scope>NUCLEOTIDE SEQUENCE [LARGE SCALE GENOMIC DNA]</scope>
    <source>
        <strain evidence="7 8">UAMH 7357</strain>
    </source>
</reference>
<name>A0A2J6QQ06_9HELO</name>
<keyword evidence="5" id="KW-0539">Nucleus</keyword>
<keyword evidence="6" id="KW-0137">Centromere</keyword>
<evidence type="ECO:0000256" key="1">
    <source>
        <dbReference type="ARBA" id="ARBA00004123"/>
    </source>
</evidence>
<dbReference type="Proteomes" id="UP000235672">
    <property type="component" value="Unassembled WGS sequence"/>
</dbReference>
<accession>A0A2J6QQ06</accession>
<dbReference type="CDD" id="cd22647">
    <property type="entry name" value="CTF3_NTD_HEAT"/>
    <property type="match status" value="1"/>
</dbReference>
<evidence type="ECO:0000256" key="4">
    <source>
        <dbReference type="ARBA" id="ARBA00022454"/>
    </source>
</evidence>
<dbReference type="GO" id="GO:0000939">
    <property type="term" value="C:inner kinetochore"/>
    <property type="evidence" value="ECO:0007669"/>
    <property type="project" value="TreeGrafter"/>
</dbReference>
<dbReference type="OrthoDB" id="6347512at2759"/>
<keyword evidence="4" id="KW-0158">Chromosome</keyword>
<dbReference type="InterPro" id="IPR012485">
    <property type="entry name" value="CENP-I"/>
</dbReference>
<dbReference type="EMBL" id="KZ613464">
    <property type="protein sequence ID" value="PMD28339.1"/>
    <property type="molecule type" value="Genomic_DNA"/>
</dbReference>
<organism evidence="7 8">
    <name type="scientific">Hyaloscypha hepaticicola</name>
    <dbReference type="NCBI Taxonomy" id="2082293"/>
    <lineage>
        <taxon>Eukaryota</taxon>
        <taxon>Fungi</taxon>
        <taxon>Dikarya</taxon>
        <taxon>Ascomycota</taxon>
        <taxon>Pezizomycotina</taxon>
        <taxon>Leotiomycetes</taxon>
        <taxon>Helotiales</taxon>
        <taxon>Hyaloscyphaceae</taxon>
        <taxon>Hyaloscypha</taxon>
    </lineage>
</organism>